<name>A0A2H9ZSS7_9ASPA</name>
<reference evidence="2 3" key="1">
    <citation type="journal article" date="2017" name="Nature">
        <title>The Apostasia genome and the evolution of orchids.</title>
        <authorList>
            <person name="Zhang G.Q."/>
            <person name="Liu K.W."/>
            <person name="Li Z."/>
            <person name="Lohaus R."/>
            <person name="Hsiao Y.Y."/>
            <person name="Niu S.C."/>
            <person name="Wang J.Y."/>
            <person name="Lin Y.C."/>
            <person name="Xu Q."/>
            <person name="Chen L.J."/>
            <person name="Yoshida K."/>
            <person name="Fujiwara S."/>
            <person name="Wang Z.W."/>
            <person name="Zhang Y.Q."/>
            <person name="Mitsuda N."/>
            <person name="Wang M."/>
            <person name="Liu G.H."/>
            <person name="Pecoraro L."/>
            <person name="Huang H.X."/>
            <person name="Xiao X.J."/>
            <person name="Lin M."/>
            <person name="Wu X.Y."/>
            <person name="Wu W.L."/>
            <person name="Chen Y.Y."/>
            <person name="Chang S.B."/>
            <person name="Sakamoto S."/>
            <person name="Ohme-Takagi M."/>
            <person name="Yagi M."/>
            <person name="Zeng S.J."/>
            <person name="Shen C.Y."/>
            <person name="Yeh C.M."/>
            <person name="Luo Y.B."/>
            <person name="Tsai W.C."/>
            <person name="Van de Peer Y."/>
            <person name="Liu Z.J."/>
        </authorList>
    </citation>
    <scope>NUCLEOTIDE SEQUENCE [LARGE SCALE GENOMIC DNA]</scope>
    <source>
        <strain evidence="3">cv. Shenzhen</strain>
        <tissue evidence="2">Stem</tissue>
    </source>
</reference>
<feature type="chain" id="PRO_5014184788" evidence="1">
    <location>
        <begin position="29"/>
        <end position="135"/>
    </location>
</feature>
<keyword evidence="3" id="KW-1185">Reference proteome</keyword>
<evidence type="ECO:0000256" key="1">
    <source>
        <dbReference type="SAM" id="SignalP"/>
    </source>
</evidence>
<feature type="signal peptide" evidence="1">
    <location>
        <begin position="1"/>
        <end position="28"/>
    </location>
</feature>
<proteinExistence type="predicted"/>
<sequence length="135" mass="14808">MASRGSHLLLLSHAVILLLCASTATTGAQPQEVTGERRSIACIAAVFMFNANHKIIQLSIYQTLSATFEPHVLFPGISDVYHISIIVNVYHDGFKLPFPMTSIMSFAVLPGRYSSLMNIISGSLKFTEFAAYLEQ</sequence>
<protein>
    <submittedName>
        <fullName evidence="2">Uncharacterized protein</fullName>
    </submittedName>
</protein>
<gene>
    <name evidence="2" type="ORF">AXF42_Ash021695</name>
</gene>
<organism evidence="2 3">
    <name type="scientific">Apostasia shenzhenica</name>
    <dbReference type="NCBI Taxonomy" id="1088818"/>
    <lineage>
        <taxon>Eukaryota</taxon>
        <taxon>Viridiplantae</taxon>
        <taxon>Streptophyta</taxon>
        <taxon>Embryophyta</taxon>
        <taxon>Tracheophyta</taxon>
        <taxon>Spermatophyta</taxon>
        <taxon>Magnoliopsida</taxon>
        <taxon>Liliopsida</taxon>
        <taxon>Asparagales</taxon>
        <taxon>Orchidaceae</taxon>
        <taxon>Apostasioideae</taxon>
        <taxon>Apostasia</taxon>
    </lineage>
</organism>
<dbReference type="Proteomes" id="UP000236161">
    <property type="component" value="Unassembled WGS sequence"/>
</dbReference>
<keyword evidence="1" id="KW-0732">Signal</keyword>
<evidence type="ECO:0000313" key="2">
    <source>
        <dbReference type="EMBL" id="PKA46345.1"/>
    </source>
</evidence>
<evidence type="ECO:0000313" key="3">
    <source>
        <dbReference type="Proteomes" id="UP000236161"/>
    </source>
</evidence>
<dbReference type="AlphaFoldDB" id="A0A2H9ZSS7"/>
<dbReference type="EMBL" id="KZ454285">
    <property type="protein sequence ID" value="PKA46345.1"/>
    <property type="molecule type" value="Genomic_DNA"/>
</dbReference>
<accession>A0A2H9ZSS7</accession>